<name>A0A820F7S1_9BILA</name>
<evidence type="ECO:0000313" key="2">
    <source>
        <dbReference type="Proteomes" id="UP000663862"/>
    </source>
</evidence>
<reference evidence="1" key="1">
    <citation type="submission" date="2021-02" db="EMBL/GenBank/DDBJ databases">
        <authorList>
            <person name="Nowell W R."/>
        </authorList>
    </citation>
    <scope>NUCLEOTIDE SEQUENCE</scope>
</reference>
<dbReference type="GO" id="GO:0000245">
    <property type="term" value="P:spliceosomal complex assembly"/>
    <property type="evidence" value="ECO:0007669"/>
    <property type="project" value="InterPro"/>
</dbReference>
<comment type="caution">
    <text evidence="1">The sequence shown here is derived from an EMBL/GenBank/DDBJ whole genome shotgun (WGS) entry which is preliminary data.</text>
</comment>
<evidence type="ECO:0000313" key="1">
    <source>
        <dbReference type="EMBL" id="CAF4257495.1"/>
    </source>
</evidence>
<gene>
    <name evidence="1" type="ORF">TSG867_LOCUS3486</name>
</gene>
<dbReference type="EMBL" id="CAJOBQ010000104">
    <property type="protein sequence ID" value="CAF4257495.1"/>
    <property type="molecule type" value="Genomic_DNA"/>
</dbReference>
<dbReference type="GO" id="GO:0003729">
    <property type="term" value="F:mRNA binding"/>
    <property type="evidence" value="ECO:0007669"/>
    <property type="project" value="InterPro"/>
</dbReference>
<dbReference type="PANTHER" id="PTHR12097">
    <property type="entry name" value="SPLICING FACTOR 3B, SUBUNIT 1-RELATED"/>
    <property type="match status" value="1"/>
</dbReference>
<organism evidence="1 2">
    <name type="scientific">Rotaria socialis</name>
    <dbReference type="NCBI Taxonomy" id="392032"/>
    <lineage>
        <taxon>Eukaryota</taxon>
        <taxon>Metazoa</taxon>
        <taxon>Spiralia</taxon>
        <taxon>Gnathifera</taxon>
        <taxon>Rotifera</taxon>
        <taxon>Eurotatoria</taxon>
        <taxon>Bdelloidea</taxon>
        <taxon>Philodinida</taxon>
        <taxon>Philodinidae</taxon>
        <taxon>Rotaria</taxon>
    </lineage>
</organism>
<dbReference type="InterPro" id="IPR038737">
    <property type="entry name" value="SF3b_su1-like"/>
</dbReference>
<dbReference type="AlphaFoldDB" id="A0A820F7S1"/>
<dbReference type="Proteomes" id="UP000663862">
    <property type="component" value="Unassembled WGS sequence"/>
</dbReference>
<accession>A0A820F7S1</accession>
<sequence length="155" mass="17737">MVIQKIEEKIANLDSLDIGSRLEEQLINEEKLMGQLGLILYGCIGEEYPQVLECILGILNVICMANIAPPIKDILSRLTPILKIRKKVSKAIQFMDHYRLPSNEASFEIDSPVPCLCISKQLNDLTTTLKTLIKSRKLLHGYTLKVINRKLYLWW</sequence>
<protein>
    <submittedName>
        <fullName evidence="1">Uncharacterized protein</fullName>
    </submittedName>
</protein>
<proteinExistence type="predicted"/>